<feature type="transmembrane region" description="Helical" evidence="7">
    <location>
        <begin position="162"/>
        <end position="181"/>
    </location>
</feature>
<feature type="transmembrane region" description="Helical" evidence="7">
    <location>
        <begin position="424"/>
        <end position="444"/>
    </location>
</feature>
<name>A0ABR6HU71_9SPHN</name>
<feature type="transmembrane region" description="Helical" evidence="7">
    <location>
        <begin position="236"/>
        <end position="254"/>
    </location>
</feature>
<dbReference type="InterPro" id="IPR038377">
    <property type="entry name" value="Na/Glc_symporter_sf"/>
</dbReference>
<proteinExistence type="inferred from homology"/>
<accession>A0ABR6HU71</accession>
<evidence type="ECO:0000256" key="2">
    <source>
        <dbReference type="ARBA" id="ARBA00006434"/>
    </source>
</evidence>
<organism evidence="8 9">
    <name type="scientific">Erythrobacter ramosus</name>
    <dbReference type="NCBI Taxonomy" id="35811"/>
    <lineage>
        <taxon>Bacteria</taxon>
        <taxon>Pseudomonadati</taxon>
        <taxon>Pseudomonadota</taxon>
        <taxon>Alphaproteobacteria</taxon>
        <taxon>Sphingomonadales</taxon>
        <taxon>Erythrobacteraceae</taxon>
        <taxon>Erythrobacter/Porphyrobacter group</taxon>
        <taxon>Erythrobacter</taxon>
    </lineage>
</organism>
<evidence type="ECO:0000313" key="8">
    <source>
        <dbReference type="EMBL" id="MBB3774207.1"/>
    </source>
</evidence>
<dbReference type="EMBL" id="JACICE010000001">
    <property type="protein sequence ID" value="MBB3774207.1"/>
    <property type="molecule type" value="Genomic_DNA"/>
</dbReference>
<evidence type="ECO:0000256" key="3">
    <source>
        <dbReference type="ARBA" id="ARBA00022692"/>
    </source>
</evidence>
<keyword evidence="9" id="KW-1185">Reference proteome</keyword>
<evidence type="ECO:0000256" key="5">
    <source>
        <dbReference type="ARBA" id="ARBA00023136"/>
    </source>
</evidence>
<feature type="transmembrane region" description="Helical" evidence="7">
    <location>
        <begin position="456"/>
        <end position="476"/>
    </location>
</feature>
<feature type="transmembrane region" description="Helical" evidence="7">
    <location>
        <begin position="14"/>
        <end position="35"/>
    </location>
</feature>
<feature type="transmembrane region" description="Helical" evidence="7">
    <location>
        <begin position="127"/>
        <end position="150"/>
    </location>
</feature>
<feature type="transmembrane region" description="Helical" evidence="7">
    <location>
        <begin position="321"/>
        <end position="346"/>
    </location>
</feature>
<dbReference type="PANTHER" id="PTHR11819:SF195">
    <property type="entry name" value="SODIUM_GLUCOSE COTRANSPORTER 4"/>
    <property type="match status" value="1"/>
</dbReference>
<feature type="transmembrane region" description="Helical" evidence="7">
    <location>
        <begin position="47"/>
        <end position="65"/>
    </location>
</feature>
<feature type="transmembrane region" description="Helical" evidence="7">
    <location>
        <begin position="85"/>
        <end position="107"/>
    </location>
</feature>
<comment type="similarity">
    <text evidence="2 6">Belongs to the sodium:solute symporter (SSF) (TC 2.A.21) family.</text>
</comment>
<feature type="transmembrane region" description="Helical" evidence="7">
    <location>
        <begin position="193"/>
        <end position="213"/>
    </location>
</feature>
<feature type="transmembrane region" description="Helical" evidence="7">
    <location>
        <begin position="399"/>
        <end position="417"/>
    </location>
</feature>
<reference evidence="8 9" key="1">
    <citation type="submission" date="2020-08" db="EMBL/GenBank/DDBJ databases">
        <title>Genomic Encyclopedia of Type Strains, Phase IV (KMG-IV): sequencing the most valuable type-strain genomes for metagenomic binning, comparative biology and taxonomic classification.</title>
        <authorList>
            <person name="Goeker M."/>
        </authorList>
    </citation>
    <scope>NUCLEOTIDE SEQUENCE [LARGE SCALE GENOMIC DNA]</scope>
    <source>
        <strain evidence="8 9">DSM 8510</strain>
    </source>
</reference>
<comment type="subcellular location">
    <subcellularLocation>
        <location evidence="1">Membrane</location>
        <topology evidence="1">Multi-pass membrane protein</topology>
    </subcellularLocation>
</comment>
<dbReference type="PANTHER" id="PTHR11819">
    <property type="entry name" value="SOLUTE CARRIER FAMILY 5"/>
    <property type="match status" value="1"/>
</dbReference>
<keyword evidence="4 7" id="KW-1133">Transmembrane helix</keyword>
<dbReference type="Pfam" id="PF00474">
    <property type="entry name" value="SSF"/>
    <property type="match status" value="1"/>
</dbReference>
<evidence type="ECO:0000256" key="4">
    <source>
        <dbReference type="ARBA" id="ARBA00022989"/>
    </source>
</evidence>
<keyword evidence="5 7" id="KW-0472">Membrane</keyword>
<dbReference type="RefSeq" id="WP_237440672.1">
    <property type="nucleotide sequence ID" value="NZ_BAAADZ010000002.1"/>
</dbReference>
<feature type="transmembrane region" description="Helical" evidence="7">
    <location>
        <begin position="367"/>
        <end position="387"/>
    </location>
</feature>
<dbReference type="InterPro" id="IPR001734">
    <property type="entry name" value="Na/solute_symporter"/>
</dbReference>
<dbReference type="PROSITE" id="PS50283">
    <property type="entry name" value="NA_SOLUT_SYMP_3"/>
    <property type="match status" value="1"/>
</dbReference>
<sequence length="496" mass="52257">MSQVVMSGGTGGSLIQIAICLGVTAVIGLVTWLTIRREKHDGSRKDVYLAGGKLSWLFVAGAITLTNLSTDQLVGMNGNQMLLLAWWEISGFIGLLILAFVFVPIYYRSGVTTVTELLEQRYGGGGIRTLVSALFLFGMVLIYLPAGLYSGALFLKTAGIDLPLLVLAGFLGVVAAAYTMAGGLRAVAVMETYAGIGVLAIAVLIVVLALNAVDWDIARGVPAERLTMVGGADSPIPFHTLFTGMIFIQIYYWSTNQPITQKAMAAPNVREAQKGVLAAAVVRILIIPAIVVIPGVVAYQLFGDIDDAAYGRLVGAVLPPWLSGIFAAAIAAAVIAHTAAVMNAAVGLYAVDFHEKFVAKVESHWRLSSIVTVLLTISSIALVPVFASAKSIINLLQQLNGLSSMPILSAFAVGLLFTGVESRAAIIGVLWGFAFYAAYTFIALPLGAVTLHYIDMMVVTLVTSILAALAFNRFVLGGRATFAPRSAFAQRVAGAG</sequence>
<feature type="transmembrane region" description="Helical" evidence="7">
    <location>
        <begin position="275"/>
        <end position="301"/>
    </location>
</feature>
<protein>
    <submittedName>
        <fullName evidence="8">SSS family solute:Na+ symporter</fullName>
    </submittedName>
</protein>
<dbReference type="Proteomes" id="UP000548685">
    <property type="component" value="Unassembled WGS sequence"/>
</dbReference>
<evidence type="ECO:0000256" key="1">
    <source>
        <dbReference type="ARBA" id="ARBA00004141"/>
    </source>
</evidence>
<evidence type="ECO:0000313" key="9">
    <source>
        <dbReference type="Proteomes" id="UP000548685"/>
    </source>
</evidence>
<gene>
    <name evidence="8" type="ORF">FHS52_000150</name>
</gene>
<dbReference type="Gene3D" id="1.20.1730.10">
    <property type="entry name" value="Sodium/glucose cotransporter"/>
    <property type="match status" value="1"/>
</dbReference>
<evidence type="ECO:0000256" key="6">
    <source>
        <dbReference type="RuleBase" id="RU362091"/>
    </source>
</evidence>
<evidence type="ECO:0000256" key="7">
    <source>
        <dbReference type="SAM" id="Phobius"/>
    </source>
</evidence>
<keyword evidence="3 7" id="KW-0812">Transmembrane</keyword>
<comment type="caution">
    <text evidence="8">The sequence shown here is derived from an EMBL/GenBank/DDBJ whole genome shotgun (WGS) entry which is preliminary data.</text>
</comment>